<dbReference type="Gene3D" id="1.10.443.10">
    <property type="entry name" value="Intergrase catalytic core"/>
    <property type="match status" value="1"/>
</dbReference>
<dbReference type="SUPFAM" id="SSF56349">
    <property type="entry name" value="DNA breaking-rejoining enzymes"/>
    <property type="match status" value="1"/>
</dbReference>
<dbReference type="PROSITE" id="PS51898">
    <property type="entry name" value="TYR_RECOMBINASE"/>
    <property type="match status" value="1"/>
</dbReference>
<evidence type="ECO:0000256" key="4">
    <source>
        <dbReference type="ARBA" id="ARBA00023172"/>
    </source>
</evidence>
<proteinExistence type="inferred from homology"/>
<dbReference type="Gene3D" id="1.10.150.130">
    <property type="match status" value="1"/>
</dbReference>
<feature type="domain" description="Tyr recombinase" evidence="6">
    <location>
        <begin position="196"/>
        <end position="373"/>
    </location>
</feature>
<dbReference type="GO" id="GO:0006310">
    <property type="term" value="P:DNA recombination"/>
    <property type="evidence" value="ECO:0007669"/>
    <property type="project" value="UniProtKB-KW"/>
</dbReference>
<dbReference type="Gene3D" id="3.30.160.390">
    <property type="entry name" value="Integrase, DNA-binding domain"/>
    <property type="match status" value="1"/>
</dbReference>
<evidence type="ECO:0000256" key="5">
    <source>
        <dbReference type="PROSITE-ProRule" id="PRU01248"/>
    </source>
</evidence>
<dbReference type="InterPro" id="IPR010998">
    <property type="entry name" value="Integrase_recombinase_N"/>
</dbReference>
<dbReference type="AlphaFoldDB" id="A0A9Q4T4D8"/>
<accession>A0A9Q4T4D8</accession>
<evidence type="ECO:0000313" key="8">
    <source>
        <dbReference type="EMBL" id="NCH88144.1"/>
    </source>
</evidence>
<dbReference type="Pfam" id="PF13356">
    <property type="entry name" value="Arm-DNA-bind_3"/>
    <property type="match status" value="1"/>
</dbReference>
<evidence type="ECO:0000313" key="9">
    <source>
        <dbReference type="Proteomes" id="UP000778262"/>
    </source>
</evidence>
<sequence>MLTIKQIDAAKPKEKPYRLADGNGLYLYVPVSGKKVWQVRYHIGGKEKIHTVGKYPEIGPADARSMTFELKRDLALGINPAVKKKQQETKPDTFGSIFEELYKHKKQVWSEGYADELRRMFDADILPFLGGMALEEIEPMTLLAVLRRFEDRGAMERANKARRRCGEVFRYAVVTGRAKYNPAPDLADAMKGYRKKNFPFLPADQIPAFNQALAGYGGSVVSRIATQVLQYTAMRTKELRSMLWENVDFENRLILIDAEVMKNRKQHLVPMSQQVYDLLKHLQPITSLSPFVFAGRNDKRKPISENTVLQVIRQIGYEGLASGHGFRHQFSTILNEHGWPQDAIERQLAHVDRNNIRGIYNHAQYLDKRREMMQWWADWLDIKKPDKSINYPHHTDKMPG</sequence>
<dbReference type="Proteomes" id="UP000778262">
    <property type="component" value="Unassembled WGS sequence"/>
</dbReference>
<evidence type="ECO:0000256" key="3">
    <source>
        <dbReference type="ARBA" id="ARBA00023125"/>
    </source>
</evidence>
<gene>
    <name evidence="8" type="ORF">EHJ13_11960</name>
</gene>
<evidence type="ECO:0000259" key="7">
    <source>
        <dbReference type="PROSITE" id="PS51900"/>
    </source>
</evidence>
<dbReference type="CDD" id="cd00801">
    <property type="entry name" value="INT_P4_C"/>
    <property type="match status" value="1"/>
</dbReference>
<dbReference type="InterPro" id="IPR050808">
    <property type="entry name" value="Phage_Integrase"/>
</dbReference>
<evidence type="ECO:0000256" key="1">
    <source>
        <dbReference type="ARBA" id="ARBA00008857"/>
    </source>
</evidence>
<comment type="caution">
    <text evidence="8">The sequence shown here is derived from an EMBL/GenBank/DDBJ whole genome shotgun (WGS) entry which is preliminary data.</text>
</comment>
<evidence type="ECO:0000259" key="6">
    <source>
        <dbReference type="PROSITE" id="PS51898"/>
    </source>
</evidence>
<dbReference type="RefSeq" id="WP_161590956.1">
    <property type="nucleotide sequence ID" value="NZ_RPBY01000004.1"/>
</dbReference>
<dbReference type="InterPro" id="IPR013762">
    <property type="entry name" value="Integrase-like_cat_sf"/>
</dbReference>
<organism evidence="8 9">
    <name type="scientific">Cronobacter dublinensis</name>
    <dbReference type="NCBI Taxonomy" id="413497"/>
    <lineage>
        <taxon>Bacteria</taxon>
        <taxon>Pseudomonadati</taxon>
        <taxon>Pseudomonadota</taxon>
        <taxon>Gammaproteobacteria</taxon>
        <taxon>Enterobacterales</taxon>
        <taxon>Enterobacteriaceae</taxon>
        <taxon>Cronobacter</taxon>
    </lineage>
</organism>
<evidence type="ECO:0000256" key="2">
    <source>
        <dbReference type="ARBA" id="ARBA00022908"/>
    </source>
</evidence>
<feature type="domain" description="Core-binding (CB)" evidence="7">
    <location>
        <begin position="92"/>
        <end position="173"/>
    </location>
</feature>
<dbReference type="InterPro" id="IPR011010">
    <property type="entry name" value="DNA_brk_join_enz"/>
</dbReference>
<comment type="similarity">
    <text evidence="1">Belongs to the 'phage' integrase family.</text>
</comment>
<keyword evidence="4" id="KW-0233">DNA recombination</keyword>
<dbReference type="PROSITE" id="PS51900">
    <property type="entry name" value="CB"/>
    <property type="match status" value="1"/>
</dbReference>
<dbReference type="InterPro" id="IPR038488">
    <property type="entry name" value="Integrase_DNA-bd_sf"/>
</dbReference>
<dbReference type="InterPro" id="IPR025166">
    <property type="entry name" value="Integrase_DNA_bind_dom"/>
</dbReference>
<dbReference type="PANTHER" id="PTHR30629:SF2">
    <property type="entry name" value="PROPHAGE INTEGRASE INTS-RELATED"/>
    <property type="match status" value="1"/>
</dbReference>
<dbReference type="InterPro" id="IPR044068">
    <property type="entry name" value="CB"/>
</dbReference>
<dbReference type="Pfam" id="PF22022">
    <property type="entry name" value="Phage_int_M"/>
    <property type="match status" value="1"/>
</dbReference>
<dbReference type="GO" id="GO:0015074">
    <property type="term" value="P:DNA integration"/>
    <property type="evidence" value="ECO:0007669"/>
    <property type="project" value="UniProtKB-KW"/>
</dbReference>
<keyword evidence="3 5" id="KW-0238">DNA-binding</keyword>
<dbReference type="GO" id="GO:0003677">
    <property type="term" value="F:DNA binding"/>
    <property type="evidence" value="ECO:0007669"/>
    <property type="project" value="UniProtKB-UniRule"/>
</dbReference>
<dbReference type="InterPro" id="IPR002104">
    <property type="entry name" value="Integrase_catalytic"/>
</dbReference>
<dbReference type="EMBL" id="RPBY01000004">
    <property type="protein sequence ID" value="NCH88144.1"/>
    <property type="molecule type" value="Genomic_DNA"/>
</dbReference>
<dbReference type="InterPro" id="IPR053876">
    <property type="entry name" value="Phage_int_M"/>
</dbReference>
<keyword evidence="2" id="KW-0229">DNA integration</keyword>
<protein>
    <submittedName>
        <fullName evidence="8">DUF4102 domain-containing protein</fullName>
    </submittedName>
</protein>
<dbReference type="PANTHER" id="PTHR30629">
    <property type="entry name" value="PROPHAGE INTEGRASE"/>
    <property type="match status" value="1"/>
</dbReference>
<dbReference type="Pfam" id="PF00589">
    <property type="entry name" value="Phage_integrase"/>
    <property type="match status" value="1"/>
</dbReference>
<reference evidence="8" key="1">
    <citation type="submission" date="2018-11" db="EMBL/GenBank/DDBJ databases">
        <title>Genomics analysis of Putative Virulence Factors on Adhesion and Cytotoxicity for Cronobacter spp.</title>
        <authorList>
            <person name="Cui J."/>
        </authorList>
    </citation>
    <scope>NUCLEOTIDE SEQUENCE</scope>
    <source>
        <strain evidence="8">SD69</strain>
    </source>
</reference>
<name>A0A9Q4T4D8_9ENTR</name>